<name>A0A0C2RPF5_9BACL</name>
<keyword evidence="1 2" id="KW-0378">Hydrolase</keyword>
<dbReference type="PANTHER" id="PTHR33886">
    <property type="entry name" value="UNSATURATED RHAMNOGALACTURONAN HYDROLASE (EUROFUNG)"/>
    <property type="match status" value="1"/>
</dbReference>
<dbReference type="Pfam" id="PF07470">
    <property type="entry name" value="Glyco_hydro_88"/>
    <property type="match status" value="1"/>
</dbReference>
<dbReference type="InterPro" id="IPR012341">
    <property type="entry name" value="6hp_glycosidase-like_sf"/>
</dbReference>
<organism evidence="2 3">
    <name type="scientific">Jeotgalibacillus soli</name>
    <dbReference type="NCBI Taxonomy" id="889306"/>
    <lineage>
        <taxon>Bacteria</taxon>
        <taxon>Bacillati</taxon>
        <taxon>Bacillota</taxon>
        <taxon>Bacilli</taxon>
        <taxon>Bacillales</taxon>
        <taxon>Caryophanaceae</taxon>
        <taxon>Jeotgalibacillus</taxon>
    </lineage>
</organism>
<dbReference type="InterPro" id="IPR010905">
    <property type="entry name" value="Glyco_hydro_88"/>
</dbReference>
<dbReference type="Proteomes" id="UP000031938">
    <property type="component" value="Unassembled WGS sequence"/>
</dbReference>
<dbReference type="GO" id="GO:0016787">
    <property type="term" value="F:hydrolase activity"/>
    <property type="evidence" value="ECO:0007669"/>
    <property type="project" value="UniProtKB-KW"/>
</dbReference>
<dbReference type="STRING" id="889306.KP78_05150"/>
<evidence type="ECO:0000256" key="1">
    <source>
        <dbReference type="ARBA" id="ARBA00022801"/>
    </source>
</evidence>
<protein>
    <submittedName>
        <fullName evidence="2">Glycosyl hydrolase family 88</fullName>
    </submittedName>
</protein>
<dbReference type="InterPro" id="IPR052043">
    <property type="entry name" value="PolySaccharide_Degr_Enz"/>
</dbReference>
<evidence type="ECO:0000313" key="3">
    <source>
        <dbReference type="Proteomes" id="UP000031938"/>
    </source>
</evidence>
<dbReference type="GO" id="GO:0005975">
    <property type="term" value="P:carbohydrate metabolic process"/>
    <property type="evidence" value="ECO:0007669"/>
    <property type="project" value="InterPro"/>
</dbReference>
<proteinExistence type="predicted"/>
<dbReference type="AlphaFoldDB" id="A0A0C2RPF5"/>
<evidence type="ECO:0000313" key="2">
    <source>
        <dbReference type="EMBL" id="KIL52145.1"/>
    </source>
</evidence>
<dbReference type="EMBL" id="JXRP01000006">
    <property type="protein sequence ID" value="KIL52145.1"/>
    <property type="molecule type" value="Genomic_DNA"/>
</dbReference>
<reference evidence="2 3" key="1">
    <citation type="submission" date="2015-01" db="EMBL/GenBank/DDBJ databases">
        <title>Genome sequencing of Jeotgalibacillus soli.</title>
        <authorList>
            <person name="Goh K.M."/>
            <person name="Chan K.-G."/>
            <person name="Yaakop A.S."/>
            <person name="Ee R."/>
            <person name="Gan H.M."/>
            <person name="Chan C.S."/>
        </authorList>
    </citation>
    <scope>NUCLEOTIDE SEQUENCE [LARGE SCALE GENOMIC DNA]</scope>
    <source>
        <strain evidence="2 3">P9</strain>
    </source>
</reference>
<accession>A0A0C2RPF5</accession>
<dbReference type="RefSeq" id="WP_041085949.1">
    <property type="nucleotide sequence ID" value="NZ_JXRP01000006.1"/>
</dbReference>
<dbReference type="InterPro" id="IPR008928">
    <property type="entry name" value="6-hairpin_glycosidase_sf"/>
</dbReference>
<dbReference type="PATRIC" id="fig|889306.3.peg.514"/>
<dbReference type="SUPFAM" id="SSF48208">
    <property type="entry name" value="Six-hairpin glycosidases"/>
    <property type="match status" value="1"/>
</dbReference>
<sequence>MVSIKEEKINQFKTTLDWGQAACEALMKKFEAPLLPPENKWHYHQGVFLYGLQELSEKKKDDRYSAYIKAYVDSLIDENGNFLFDRKELDSIQAGLLLFEIEKQTTDQRYRIAADKLLAMFPTLNKTTDGGYWHKDRYPYQMWLDGLYMGGVFALHYGKEYGDPSLLDMVVEQEALMRKHTFDEETGLYFHAWDESRKTPWSNEKTGKSPEFWGRAIGWYGMALNEILEFLPEDHPERPKLLQALRNLVQSLINYQDEETGLWYQVVDKGDREDNWLETSCSSLFVYMIAKGVKNQFLDESLIEFAKKGFQGLIDQIEFTEDGLFVLPGICIGTGVGDYEHYINRPKTDNDLHGVGAFVLASVEMSEFW</sequence>
<gene>
    <name evidence="2" type="ORF">KP78_05150</name>
</gene>
<comment type="caution">
    <text evidence="2">The sequence shown here is derived from an EMBL/GenBank/DDBJ whole genome shotgun (WGS) entry which is preliminary data.</text>
</comment>
<dbReference type="OrthoDB" id="6381507at2"/>
<dbReference type="Gene3D" id="1.50.10.10">
    <property type="match status" value="1"/>
</dbReference>
<dbReference type="PANTHER" id="PTHR33886:SF8">
    <property type="entry name" value="UNSATURATED RHAMNOGALACTURONAN HYDROLASE (EUROFUNG)"/>
    <property type="match status" value="1"/>
</dbReference>
<keyword evidence="3" id="KW-1185">Reference proteome</keyword>